<keyword evidence="8" id="KW-0506">mRNA capping</keyword>
<comment type="caution">
    <text evidence="11">The sequence shown here is derived from an EMBL/GenBank/DDBJ whole genome shotgun (WGS) entry which is preliminary data.</text>
</comment>
<feature type="region of interest" description="Disordered" evidence="9">
    <location>
        <begin position="1"/>
        <end position="393"/>
    </location>
</feature>
<dbReference type="GO" id="GO:0140818">
    <property type="term" value="F:mRNA 5'-triphosphate monophosphatase activity"/>
    <property type="evidence" value="ECO:0007669"/>
    <property type="project" value="UniProtKB-EC"/>
</dbReference>
<comment type="catalytic activity">
    <reaction evidence="7">
        <text>a 5'-end triphospho-ribonucleoside in mRNA + H2O = a 5'-end diphospho-ribonucleoside in mRNA + phosphate + H(+)</text>
        <dbReference type="Rhea" id="RHEA:67004"/>
        <dbReference type="Rhea" id="RHEA-COMP:17164"/>
        <dbReference type="Rhea" id="RHEA-COMP:17165"/>
        <dbReference type="ChEBI" id="CHEBI:15377"/>
        <dbReference type="ChEBI" id="CHEBI:15378"/>
        <dbReference type="ChEBI" id="CHEBI:43474"/>
        <dbReference type="ChEBI" id="CHEBI:167616"/>
        <dbReference type="ChEBI" id="CHEBI:167618"/>
        <dbReference type="EC" id="3.6.1.74"/>
    </reaction>
    <physiologicalReaction direction="left-to-right" evidence="7">
        <dbReference type="Rhea" id="RHEA:67005"/>
    </physiologicalReaction>
</comment>
<feature type="compositionally biased region" description="Basic and acidic residues" evidence="9">
    <location>
        <begin position="348"/>
        <end position="369"/>
    </location>
</feature>
<keyword evidence="5 8" id="KW-0378">Hydrolase</keyword>
<feature type="compositionally biased region" description="Low complexity" evidence="9">
    <location>
        <begin position="62"/>
        <end position="74"/>
    </location>
</feature>
<comment type="similarity">
    <text evidence="3 8">Belongs to the fungal TPase family.</text>
</comment>
<evidence type="ECO:0000313" key="11">
    <source>
        <dbReference type="EMBL" id="KAG0645600.1"/>
    </source>
</evidence>
<dbReference type="EC" id="3.6.1.74" evidence="8"/>
<dbReference type="OrthoDB" id="272147at2759"/>
<evidence type="ECO:0000256" key="4">
    <source>
        <dbReference type="ARBA" id="ARBA00022664"/>
    </source>
</evidence>
<evidence type="ECO:0000256" key="3">
    <source>
        <dbReference type="ARBA" id="ARBA00006345"/>
    </source>
</evidence>
<evidence type="ECO:0000256" key="6">
    <source>
        <dbReference type="ARBA" id="ARBA00023242"/>
    </source>
</evidence>
<dbReference type="Proteomes" id="UP000785200">
    <property type="component" value="Unassembled WGS sequence"/>
</dbReference>
<evidence type="ECO:0000256" key="2">
    <source>
        <dbReference type="ARBA" id="ARBA00004123"/>
    </source>
</evidence>
<feature type="compositionally biased region" description="Low complexity" evidence="9">
    <location>
        <begin position="185"/>
        <end position="213"/>
    </location>
</feature>
<dbReference type="InterPro" id="IPR037009">
    <property type="entry name" value="mRNA_triPase_Cet1_sf"/>
</dbReference>
<organism evidence="11 12">
    <name type="scientific">Hyphodiscus hymeniophilus</name>
    <dbReference type="NCBI Taxonomy" id="353542"/>
    <lineage>
        <taxon>Eukaryota</taxon>
        <taxon>Fungi</taxon>
        <taxon>Dikarya</taxon>
        <taxon>Ascomycota</taxon>
        <taxon>Pezizomycotina</taxon>
        <taxon>Leotiomycetes</taxon>
        <taxon>Helotiales</taxon>
        <taxon>Hyphodiscaceae</taxon>
        <taxon>Hyphodiscus</taxon>
    </lineage>
</organism>
<dbReference type="AlphaFoldDB" id="A0A9P6SQ81"/>
<evidence type="ECO:0000256" key="5">
    <source>
        <dbReference type="ARBA" id="ARBA00022801"/>
    </source>
</evidence>
<dbReference type="GO" id="GO:0006370">
    <property type="term" value="P:7-methylguanosine mRNA capping"/>
    <property type="evidence" value="ECO:0007669"/>
    <property type="project" value="UniProtKB-UniRule"/>
</dbReference>
<accession>A0A9P6SQ81</accession>
<evidence type="ECO:0000259" key="10">
    <source>
        <dbReference type="Pfam" id="PF02940"/>
    </source>
</evidence>
<reference evidence="11" key="1">
    <citation type="submission" date="2019-07" db="EMBL/GenBank/DDBJ databases">
        <title>Hyphodiscus hymeniophilus genome sequencing and assembly.</title>
        <authorList>
            <person name="Kramer G."/>
            <person name="Nodwell J."/>
        </authorList>
    </citation>
    <scope>NUCLEOTIDE SEQUENCE</scope>
    <source>
        <strain evidence="11">ATCC 34498</strain>
    </source>
</reference>
<evidence type="ECO:0000313" key="12">
    <source>
        <dbReference type="Proteomes" id="UP000785200"/>
    </source>
</evidence>
<dbReference type="Gene3D" id="3.20.100.10">
    <property type="entry name" value="mRNA triphosphatase Cet1-like"/>
    <property type="match status" value="1"/>
</dbReference>
<comment type="cofactor">
    <cofactor evidence="1 8">
        <name>Mg(2+)</name>
        <dbReference type="ChEBI" id="CHEBI:18420"/>
    </cofactor>
</comment>
<protein>
    <recommendedName>
        <fullName evidence="8">mRNA-capping enzyme subunit beta</fullName>
        <ecNumber evidence="8">3.6.1.74</ecNumber>
    </recommendedName>
    <alternativeName>
        <fullName evidence="8">mRNA 5'-phosphatase</fullName>
    </alternativeName>
    <alternativeName>
        <fullName evidence="8">mRNA 5'-triphosphate monophosphatase</fullName>
    </alternativeName>
</protein>
<sequence>MDLRSIINNEAGENSSSKQTAPATPIQASPQQGFREYSYPSQVSPGKPPSHDYSGPQHPTGSYASPSSYPASYPGRPPPPPPPPIQAPPQNDLRSPAGSYTAQSPYRQTPTSSMSGGQYPFPQAVQTPQSPAQQYQYPPSYRRDSYSQSNHPPPHLQHHNSQSQASPAPQTPPIGMPGQPHPYLQHQRSQSSISISTPTSAQSQQQYFNQYPQDSPISTTHFPPSQISQNQLQHSQPGTPLGPPTSQRQTSGGFTHPTSPYQQRGISQGPFANYPSPAPPPPSSIPRLPSTPSAYGSQRTSTSEPQRRSQSERERSLSVSPKTRLPSQPPGGLSHIRQQSPYNSSVKRKMEDRESSVEEVQRFEQHDVKPQVNGEQQIPQPVTSSPQQPARKRVRYTEPPIWAQSVKNKNNFIKPGKQAISKTNGGQPIPHLQSQNAAPPLVKAETNGHPPIAGATNRPVPVSDGADDVTVLLGSWEPSISNVKPTDAMAKEVADWLFRHVVSRPDIGELTSRGVEVEIEAKLGQLIDKDTGVRFSLPIRTEAVLQPLSRIGFRSSMTENQHKVMNNFLNGKVQETHPQNPGANKQNRVPIAYLHRREKDEFYELPPSYNTSLAPAVQQTLKEHNLFNRSQKLRISRDQKTHQVLGKIIKARIADLDILFPESPLDCRISVNFEMRFDGEIEEAMALVTENRQPDRLKDRMSYTQSHYQIDLTQVTQSVSVNGMNRPEKEHELEIELSTAALRDQGQKAVAGQPQKYLALVEGLIDNVRLLVGTVPPQ</sequence>
<evidence type="ECO:0000256" key="1">
    <source>
        <dbReference type="ARBA" id="ARBA00001946"/>
    </source>
</evidence>
<dbReference type="SUPFAM" id="SSF55154">
    <property type="entry name" value="CYTH-like phosphatases"/>
    <property type="match status" value="1"/>
</dbReference>
<evidence type="ECO:0000256" key="9">
    <source>
        <dbReference type="SAM" id="MobiDB-lite"/>
    </source>
</evidence>
<feature type="compositionally biased region" description="Polar residues" evidence="9">
    <location>
        <begin position="215"/>
        <end position="266"/>
    </location>
</feature>
<dbReference type="InterPro" id="IPR040343">
    <property type="entry name" value="Cet1/Ctl1"/>
</dbReference>
<comment type="subcellular location">
    <subcellularLocation>
        <location evidence="2 8">Nucleus</location>
    </subcellularLocation>
</comment>
<keyword evidence="12" id="KW-1185">Reference proteome</keyword>
<feature type="compositionally biased region" description="Polar residues" evidence="9">
    <location>
        <begin position="373"/>
        <end position="388"/>
    </location>
</feature>
<dbReference type="PANTHER" id="PTHR28118">
    <property type="entry name" value="POLYNUCLEOTIDE 5'-TRIPHOSPHATASE-RELATED"/>
    <property type="match status" value="1"/>
</dbReference>
<dbReference type="InterPro" id="IPR033469">
    <property type="entry name" value="CYTH-like_dom_sf"/>
</dbReference>
<evidence type="ECO:0000256" key="8">
    <source>
        <dbReference type="RuleBase" id="RU367053"/>
    </source>
</evidence>
<feature type="domain" description="mRNA triphosphatase Cet1-like" evidence="10">
    <location>
        <begin position="487"/>
        <end position="737"/>
    </location>
</feature>
<gene>
    <name evidence="11" type="ORF">D0Z07_8501</name>
</gene>
<dbReference type="EMBL" id="VNKQ01000018">
    <property type="protein sequence ID" value="KAG0645600.1"/>
    <property type="molecule type" value="Genomic_DNA"/>
</dbReference>
<feature type="compositionally biased region" description="Low complexity" evidence="9">
    <location>
        <begin position="128"/>
        <end position="140"/>
    </location>
</feature>
<keyword evidence="4 8" id="KW-0507">mRNA processing</keyword>
<feature type="compositionally biased region" description="Polar residues" evidence="9">
    <location>
        <begin position="98"/>
        <end position="116"/>
    </location>
</feature>
<dbReference type="PANTHER" id="PTHR28118:SF1">
    <property type="entry name" value="POLYNUCLEOTIDE 5'-TRIPHOSPHATASE CTL1-RELATED"/>
    <property type="match status" value="1"/>
</dbReference>
<name>A0A9P6SQ81_9HELO</name>
<dbReference type="InterPro" id="IPR004206">
    <property type="entry name" value="mRNA_triPase_Cet1"/>
</dbReference>
<comment type="subunit">
    <text evidence="8">Heterodimer. The mRNA-capping enzyme is composed of two separate chains alpha and beta, respectively a mRNA guanylyltransferase and an mRNA 5'-triphosphate monophosphatase.</text>
</comment>
<evidence type="ECO:0000256" key="7">
    <source>
        <dbReference type="ARBA" id="ARBA00047740"/>
    </source>
</evidence>
<keyword evidence="6 8" id="KW-0539">Nucleus</keyword>
<feature type="compositionally biased region" description="Polar residues" evidence="9">
    <location>
        <begin position="1"/>
        <end position="32"/>
    </location>
</feature>
<feature type="compositionally biased region" description="Low complexity" evidence="9">
    <location>
        <begin position="285"/>
        <end position="304"/>
    </location>
</feature>
<dbReference type="GO" id="GO:0031533">
    <property type="term" value="C:mRNA capping enzyme complex"/>
    <property type="evidence" value="ECO:0007669"/>
    <property type="project" value="UniProtKB-UniRule"/>
</dbReference>
<proteinExistence type="inferred from homology"/>
<dbReference type="CDD" id="cd07470">
    <property type="entry name" value="CYTH-like_mRNA_RTPase"/>
    <property type="match status" value="1"/>
</dbReference>
<comment type="function">
    <text evidence="8">First step of mRNA capping. Converts the 5'-triphosphate end of a nascent mRNA chain into a diphosphate end.</text>
</comment>
<feature type="compositionally biased region" description="Pro residues" evidence="9">
    <location>
        <begin position="75"/>
        <end position="87"/>
    </location>
</feature>
<feature type="compositionally biased region" description="Polar residues" evidence="9">
    <location>
        <begin position="336"/>
        <end position="345"/>
    </location>
</feature>
<feature type="compositionally biased region" description="Basic and acidic residues" evidence="9">
    <location>
        <begin position="305"/>
        <end position="316"/>
    </location>
</feature>
<dbReference type="Pfam" id="PF02940">
    <property type="entry name" value="mRNA_triPase"/>
    <property type="match status" value="1"/>
</dbReference>
<dbReference type="GO" id="GO:0004651">
    <property type="term" value="F:polynucleotide 5'-phosphatase activity"/>
    <property type="evidence" value="ECO:0007669"/>
    <property type="project" value="UniProtKB-UniRule"/>
</dbReference>